<dbReference type="Proteomes" id="UP001156141">
    <property type="component" value="Unassembled WGS sequence"/>
</dbReference>
<keyword evidence="2" id="KW-1185">Reference proteome</keyword>
<proteinExistence type="predicted"/>
<feature type="non-terminal residue" evidence="1">
    <location>
        <position position="1"/>
    </location>
</feature>
<gene>
    <name evidence="1" type="ORF">MKW35_16440</name>
</gene>
<dbReference type="EMBL" id="JAKVQD010000084">
    <property type="protein sequence ID" value="MCH4554212.1"/>
    <property type="molecule type" value="Genomic_DNA"/>
</dbReference>
<reference evidence="1" key="1">
    <citation type="submission" date="2022-02" db="EMBL/GenBank/DDBJ databases">
        <title>Aestuariibaculum sp., a marine bacterium isolated from sediment in Guangxi.</title>
        <authorList>
            <person name="Ying J."/>
        </authorList>
    </citation>
    <scope>NUCLEOTIDE SEQUENCE</scope>
    <source>
        <strain evidence="1">L182</strain>
    </source>
</reference>
<organism evidence="1 2">
    <name type="scientific">Aestuariibaculum lutulentum</name>
    <dbReference type="NCBI Taxonomy" id="2920935"/>
    <lineage>
        <taxon>Bacteria</taxon>
        <taxon>Pseudomonadati</taxon>
        <taxon>Bacteroidota</taxon>
        <taxon>Flavobacteriia</taxon>
        <taxon>Flavobacteriales</taxon>
        <taxon>Flavobacteriaceae</taxon>
    </lineage>
</organism>
<comment type="caution">
    <text evidence="1">The sequence shown here is derived from an EMBL/GenBank/DDBJ whole genome shotgun (WGS) entry which is preliminary data.</text>
</comment>
<feature type="non-terminal residue" evidence="1">
    <location>
        <position position="111"/>
    </location>
</feature>
<protein>
    <submittedName>
        <fullName evidence="1">Uncharacterized protein</fullName>
    </submittedName>
</protein>
<evidence type="ECO:0000313" key="1">
    <source>
        <dbReference type="EMBL" id="MCH4554212.1"/>
    </source>
</evidence>
<name>A0ABS9RMW8_9FLAO</name>
<evidence type="ECO:0000313" key="2">
    <source>
        <dbReference type="Proteomes" id="UP001156141"/>
    </source>
</evidence>
<accession>A0ABS9RMW8</accession>
<sequence length="111" mass="12461">YDFQADHRSPDDCVAAAYAMLPALMSDPVQLAARPILADILHRYGWLDEAADALRSLGHADVRARLERVPTDESAAAKLTWSVLKSLRELADDLIAAPDHCRFMSVRRWME</sequence>